<name>A0A0B2VN27_TOXCA</name>
<keyword evidence="2" id="KW-1133">Transmembrane helix</keyword>
<dbReference type="OrthoDB" id="9993736at2759"/>
<dbReference type="STRING" id="6265.A0A0B2VN27"/>
<dbReference type="GO" id="GO:0031175">
    <property type="term" value="P:neuron projection development"/>
    <property type="evidence" value="ECO:0007669"/>
    <property type="project" value="TreeGrafter"/>
</dbReference>
<dbReference type="Pfam" id="PF01275">
    <property type="entry name" value="Myelin_PLP"/>
    <property type="match status" value="2"/>
</dbReference>
<accession>A0A0B2VN27</accession>
<dbReference type="EMBL" id="JPKZ01001293">
    <property type="protein sequence ID" value="KHN82837.1"/>
    <property type="molecule type" value="Genomic_DNA"/>
</dbReference>
<feature type="region of interest" description="Disordered" evidence="1">
    <location>
        <begin position="244"/>
        <end position="268"/>
    </location>
</feature>
<gene>
    <name evidence="3" type="ORF">Tcan_10088</name>
</gene>
<dbReference type="PANTHER" id="PTHR11683">
    <property type="entry name" value="MYELIN PROTEOLIPID"/>
    <property type="match status" value="1"/>
</dbReference>
<dbReference type="Proteomes" id="UP000031036">
    <property type="component" value="Unassembled WGS sequence"/>
</dbReference>
<dbReference type="OMA" id="TWGFNAT"/>
<comment type="caution">
    <text evidence="3">The sequence shown here is derived from an EMBL/GenBank/DDBJ whole genome shotgun (WGS) entry which is preliminary data.</text>
</comment>
<feature type="non-terminal residue" evidence="3">
    <location>
        <position position="1"/>
    </location>
</feature>
<keyword evidence="2" id="KW-0812">Transmembrane</keyword>
<dbReference type="GO" id="GO:0005886">
    <property type="term" value="C:plasma membrane"/>
    <property type="evidence" value="ECO:0007669"/>
    <property type="project" value="TreeGrafter"/>
</dbReference>
<dbReference type="AlphaFoldDB" id="A0A0B2VN27"/>
<dbReference type="InterPro" id="IPR001614">
    <property type="entry name" value="Myelin_PLP"/>
</dbReference>
<organism evidence="3 4">
    <name type="scientific">Toxocara canis</name>
    <name type="common">Canine roundworm</name>
    <dbReference type="NCBI Taxonomy" id="6265"/>
    <lineage>
        <taxon>Eukaryota</taxon>
        <taxon>Metazoa</taxon>
        <taxon>Ecdysozoa</taxon>
        <taxon>Nematoda</taxon>
        <taxon>Chromadorea</taxon>
        <taxon>Rhabditida</taxon>
        <taxon>Spirurina</taxon>
        <taxon>Ascaridomorpha</taxon>
        <taxon>Ascaridoidea</taxon>
        <taxon>Toxocaridae</taxon>
        <taxon>Toxocara</taxon>
    </lineage>
</organism>
<feature type="transmembrane region" description="Helical" evidence="2">
    <location>
        <begin position="110"/>
        <end position="131"/>
    </location>
</feature>
<proteinExistence type="predicted"/>
<evidence type="ECO:0000313" key="4">
    <source>
        <dbReference type="Proteomes" id="UP000031036"/>
    </source>
</evidence>
<feature type="transmembrane region" description="Helical" evidence="2">
    <location>
        <begin position="151"/>
        <end position="168"/>
    </location>
</feature>
<feature type="transmembrane region" description="Helical" evidence="2">
    <location>
        <begin position="188"/>
        <end position="210"/>
    </location>
</feature>
<evidence type="ECO:0000256" key="2">
    <source>
        <dbReference type="SAM" id="Phobius"/>
    </source>
</evidence>
<protein>
    <recommendedName>
        <fullName evidence="5">Transmembrane protein</fullName>
    </recommendedName>
</protein>
<dbReference type="PANTHER" id="PTHR11683:SF12">
    <property type="entry name" value="M6, ISOFORM F"/>
    <property type="match status" value="1"/>
</dbReference>
<reference evidence="3 4" key="1">
    <citation type="submission" date="2014-11" db="EMBL/GenBank/DDBJ databases">
        <title>Genetic blueprint of the zoonotic pathogen Toxocara canis.</title>
        <authorList>
            <person name="Zhu X.-Q."/>
            <person name="Korhonen P.K."/>
            <person name="Cai H."/>
            <person name="Young N.D."/>
            <person name="Nejsum P."/>
            <person name="von Samson-Himmelstjerna G."/>
            <person name="Boag P.R."/>
            <person name="Tan P."/>
            <person name="Li Q."/>
            <person name="Min J."/>
            <person name="Yang Y."/>
            <person name="Wang X."/>
            <person name="Fang X."/>
            <person name="Hall R.S."/>
            <person name="Hofmann A."/>
            <person name="Sternberg P.W."/>
            <person name="Jex A.R."/>
            <person name="Gasser R.B."/>
        </authorList>
    </citation>
    <scope>NUCLEOTIDE SEQUENCE [LARGE SCALE GENOMIC DNA]</scope>
    <source>
        <strain evidence="3">PN_DK_2014</strain>
    </source>
</reference>
<keyword evidence="4" id="KW-1185">Reference proteome</keyword>
<evidence type="ECO:0000313" key="3">
    <source>
        <dbReference type="EMBL" id="KHN82837.1"/>
    </source>
</evidence>
<evidence type="ECO:0000256" key="1">
    <source>
        <dbReference type="SAM" id="MobiDB-lite"/>
    </source>
</evidence>
<sequence length="268" mass="29065">APISVDELQPSRTFWLFCTEFGSLCGTIEGQRLCRGVKGGGRMTANRSGRARKRGDDCLQRVPYASVMAALLCCVGVALFSVMMAWAFTASVEQARRALNTDSLPWLDKVQIFFIAVAVLMGIATLMLLTVGTMSTGSTRDELYSGVRGQMGGRVANGFALISAYVLNSLRLCGGDLQEFCALSSSAFAWYVVGLVGTFLTIKGLVHFLICCSANYAHVSSGTKYADLRELLASEDIDSGLGEIRRFGNEGPPRPGSRWARPYSPYRH</sequence>
<feature type="transmembrane region" description="Helical" evidence="2">
    <location>
        <begin position="62"/>
        <end position="90"/>
    </location>
</feature>
<keyword evidence="2" id="KW-0472">Membrane</keyword>
<evidence type="ECO:0008006" key="5">
    <source>
        <dbReference type="Google" id="ProtNLM"/>
    </source>
</evidence>